<keyword evidence="5" id="KW-0862">Zinc</keyword>
<evidence type="ECO:0000259" key="8">
    <source>
        <dbReference type="PROSITE" id="PS50089"/>
    </source>
</evidence>
<dbReference type="GO" id="GO:0061630">
    <property type="term" value="F:ubiquitin protein ligase activity"/>
    <property type="evidence" value="ECO:0007669"/>
    <property type="project" value="UniProtKB-EC"/>
</dbReference>
<dbReference type="SUPFAM" id="SSF57850">
    <property type="entry name" value="RING/U-box"/>
    <property type="match status" value="1"/>
</dbReference>
<evidence type="ECO:0000313" key="10">
    <source>
        <dbReference type="Proteomes" id="UP000017836"/>
    </source>
</evidence>
<accession>U5CPQ1</accession>
<dbReference type="Pfam" id="PF13639">
    <property type="entry name" value="zf-RING_2"/>
    <property type="match status" value="1"/>
</dbReference>
<dbReference type="InterPro" id="IPR053238">
    <property type="entry name" value="RING-H2_zinc_finger"/>
</dbReference>
<dbReference type="AlphaFoldDB" id="U5CPQ1"/>
<evidence type="ECO:0000256" key="2">
    <source>
        <dbReference type="ARBA" id="ARBA00012483"/>
    </source>
</evidence>
<comment type="similarity">
    <text evidence="6">Belongs to the RING-type zinc finger family. ATL subfamily.</text>
</comment>
<name>U5CPQ1_AMBTC</name>
<evidence type="ECO:0000256" key="1">
    <source>
        <dbReference type="ARBA" id="ARBA00000900"/>
    </source>
</evidence>
<dbReference type="SMART" id="SM00184">
    <property type="entry name" value="RING"/>
    <property type="match status" value="1"/>
</dbReference>
<dbReference type="eggNOG" id="KOG0800">
    <property type="taxonomic scope" value="Eukaryota"/>
</dbReference>
<evidence type="ECO:0000313" key="9">
    <source>
        <dbReference type="EMBL" id="ERN15141.1"/>
    </source>
</evidence>
<proteinExistence type="inferred from homology"/>
<dbReference type="HOGENOM" id="CLU_171417_0_0_1"/>
<protein>
    <recommendedName>
        <fullName evidence="2">RING-type E3 ubiquitin transferase</fullName>
        <ecNumber evidence="2">2.3.2.27</ecNumber>
    </recommendedName>
</protein>
<reference evidence="10" key="1">
    <citation type="journal article" date="2013" name="Science">
        <title>The Amborella genome and the evolution of flowering plants.</title>
        <authorList>
            <consortium name="Amborella Genome Project"/>
        </authorList>
    </citation>
    <scope>NUCLEOTIDE SEQUENCE [LARGE SCALE GENOMIC DNA]</scope>
</reference>
<dbReference type="EC" id="2.3.2.27" evidence="2"/>
<evidence type="ECO:0000256" key="6">
    <source>
        <dbReference type="ARBA" id="ARBA00024209"/>
    </source>
</evidence>
<sequence length="94" mass="10363">MEDSFDLDLVLEISVSGVELSSEIRAPEISVAGFQGVAVHNPSLLGLCVVCMDKFEEGSMAKQMPSCSHVYHESCIHMWLQHHNSCPICQCQVL</sequence>
<evidence type="ECO:0000256" key="5">
    <source>
        <dbReference type="ARBA" id="ARBA00022833"/>
    </source>
</evidence>
<dbReference type="GO" id="GO:0008270">
    <property type="term" value="F:zinc ion binding"/>
    <property type="evidence" value="ECO:0007669"/>
    <property type="project" value="UniProtKB-KW"/>
</dbReference>
<evidence type="ECO:0000256" key="3">
    <source>
        <dbReference type="ARBA" id="ARBA00022723"/>
    </source>
</evidence>
<keyword evidence="4 7" id="KW-0863">Zinc-finger</keyword>
<dbReference type="EMBL" id="KI392510">
    <property type="protein sequence ID" value="ERN15141.1"/>
    <property type="molecule type" value="Genomic_DNA"/>
</dbReference>
<dbReference type="OMA" id="CTIDTRI"/>
<evidence type="ECO:0000256" key="7">
    <source>
        <dbReference type="PROSITE-ProRule" id="PRU00175"/>
    </source>
</evidence>
<dbReference type="PANTHER" id="PTHR14155:SF610">
    <property type="entry name" value="OS01G0755700 PROTEIN"/>
    <property type="match status" value="1"/>
</dbReference>
<dbReference type="PROSITE" id="PS50089">
    <property type="entry name" value="ZF_RING_2"/>
    <property type="match status" value="1"/>
</dbReference>
<keyword evidence="3" id="KW-0479">Metal-binding</keyword>
<dbReference type="Gramene" id="ERN15141">
    <property type="protein sequence ID" value="ERN15141"/>
    <property type="gene ID" value="AMTR_s00056p00122930"/>
</dbReference>
<organism evidence="9 10">
    <name type="scientific">Amborella trichopoda</name>
    <dbReference type="NCBI Taxonomy" id="13333"/>
    <lineage>
        <taxon>Eukaryota</taxon>
        <taxon>Viridiplantae</taxon>
        <taxon>Streptophyta</taxon>
        <taxon>Embryophyta</taxon>
        <taxon>Tracheophyta</taxon>
        <taxon>Spermatophyta</taxon>
        <taxon>Magnoliopsida</taxon>
        <taxon>Amborellales</taxon>
        <taxon>Amborellaceae</taxon>
        <taxon>Amborella</taxon>
    </lineage>
</organism>
<keyword evidence="10" id="KW-1185">Reference proteome</keyword>
<dbReference type="Gene3D" id="3.30.40.10">
    <property type="entry name" value="Zinc/RING finger domain, C3HC4 (zinc finger)"/>
    <property type="match status" value="1"/>
</dbReference>
<dbReference type="InterPro" id="IPR001841">
    <property type="entry name" value="Znf_RING"/>
</dbReference>
<feature type="domain" description="RING-type" evidence="8">
    <location>
        <begin position="48"/>
        <end position="90"/>
    </location>
</feature>
<gene>
    <name evidence="9" type="ORF">AMTR_s00056p00122930</name>
</gene>
<evidence type="ECO:0000256" key="4">
    <source>
        <dbReference type="ARBA" id="ARBA00022771"/>
    </source>
</evidence>
<comment type="catalytic activity">
    <reaction evidence="1">
        <text>S-ubiquitinyl-[E2 ubiquitin-conjugating enzyme]-L-cysteine + [acceptor protein]-L-lysine = [E2 ubiquitin-conjugating enzyme]-L-cysteine + N(6)-ubiquitinyl-[acceptor protein]-L-lysine.</text>
        <dbReference type="EC" id="2.3.2.27"/>
    </reaction>
</comment>
<dbReference type="Proteomes" id="UP000017836">
    <property type="component" value="Unassembled WGS sequence"/>
</dbReference>
<dbReference type="InterPro" id="IPR013083">
    <property type="entry name" value="Znf_RING/FYVE/PHD"/>
</dbReference>
<dbReference type="PANTHER" id="PTHR14155">
    <property type="entry name" value="RING FINGER DOMAIN-CONTAINING"/>
    <property type="match status" value="1"/>
</dbReference>